<dbReference type="EMBL" id="MU394346">
    <property type="protein sequence ID" value="KAI6083844.1"/>
    <property type="molecule type" value="Genomic_DNA"/>
</dbReference>
<evidence type="ECO:0000313" key="1">
    <source>
        <dbReference type="EMBL" id="KAI6083844.1"/>
    </source>
</evidence>
<proteinExistence type="predicted"/>
<organism evidence="1 2">
    <name type="scientific">Hypoxylon rubiginosum</name>
    <dbReference type="NCBI Taxonomy" id="110542"/>
    <lineage>
        <taxon>Eukaryota</taxon>
        <taxon>Fungi</taxon>
        <taxon>Dikarya</taxon>
        <taxon>Ascomycota</taxon>
        <taxon>Pezizomycotina</taxon>
        <taxon>Sordariomycetes</taxon>
        <taxon>Xylariomycetidae</taxon>
        <taxon>Xylariales</taxon>
        <taxon>Hypoxylaceae</taxon>
        <taxon>Hypoxylon</taxon>
    </lineage>
</organism>
<dbReference type="Proteomes" id="UP001497680">
    <property type="component" value="Unassembled WGS sequence"/>
</dbReference>
<gene>
    <name evidence="1" type="ORF">F4821DRAFT_244082</name>
</gene>
<name>A0ACC0CTQ1_9PEZI</name>
<evidence type="ECO:0000313" key="2">
    <source>
        <dbReference type="Proteomes" id="UP001497680"/>
    </source>
</evidence>
<keyword evidence="2" id="KW-1185">Reference proteome</keyword>
<sequence length="416" mass="43906">MTSPIRIAVIGGGLAGAIVANSLRKTPLVDVQVYESAPEFSERGLGIGLSKLALQALEEIIPSATDLLRSDAGAVDIGASRIVIGSGPKAGALVCDIEGDAGLAMTRGPLLKALLSLVPNDILHAAKKLASLEQTASGVNITFEDGTAATFDAVIGADGIFSTVRKHVLQGAEEHGASPVGGWECRNLVPVAKAKAVLGETSFEVDREYCWVGDGGFMMHALVDDGTMVQCIVACVETDFPPDRKRTVTREVLEDVLDKSWFDGPIGKQMVEIMLDQESPIGYSIWEHKTTPTYSHGRVCLVGDAAHTTSPYQGAGGGLAIEDAFILGNLLSTISSATQLEAAFKAFDMVRRPRCQKVIDTSRASGQLLSGQTPDVGVDAEKMATEMDVLFGHIDALDLQAHKQAALDGLQKLLAQ</sequence>
<comment type="caution">
    <text evidence="1">The sequence shown here is derived from an EMBL/GenBank/DDBJ whole genome shotgun (WGS) entry which is preliminary data.</text>
</comment>
<protein>
    <submittedName>
        <fullName evidence="1">FAD/NAD(P)-binding domain-containing protein</fullName>
    </submittedName>
</protein>
<reference evidence="1 2" key="1">
    <citation type="journal article" date="2022" name="New Phytol.">
        <title>Ecological generalism drives hyperdiversity of secondary metabolite gene clusters in xylarialean endophytes.</title>
        <authorList>
            <person name="Franco M.E.E."/>
            <person name="Wisecaver J.H."/>
            <person name="Arnold A.E."/>
            <person name="Ju Y.M."/>
            <person name="Slot J.C."/>
            <person name="Ahrendt S."/>
            <person name="Moore L.P."/>
            <person name="Eastman K.E."/>
            <person name="Scott K."/>
            <person name="Konkel Z."/>
            <person name="Mondo S.J."/>
            <person name="Kuo A."/>
            <person name="Hayes R.D."/>
            <person name="Haridas S."/>
            <person name="Andreopoulos B."/>
            <person name="Riley R."/>
            <person name="LaButti K."/>
            <person name="Pangilinan J."/>
            <person name="Lipzen A."/>
            <person name="Amirebrahimi M."/>
            <person name="Yan J."/>
            <person name="Adam C."/>
            <person name="Keymanesh K."/>
            <person name="Ng V."/>
            <person name="Louie K."/>
            <person name="Northen T."/>
            <person name="Drula E."/>
            <person name="Henrissat B."/>
            <person name="Hsieh H.M."/>
            <person name="Youens-Clark K."/>
            <person name="Lutzoni F."/>
            <person name="Miadlikowska J."/>
            <person name="Eastwood D.C."/>
            <person name="Hamelin R.C."/>
            <person name="Grigoriev I.V."/>
            <person name="U'Ren J.M."/>
        </authorList>
    </citation>
    <scope>NUCLEOTIDE SEQUENCE [LARGE SCALE GENOMIC DNA]</scope>
    <source>
        <strain evidence="1 2">ER1909</strain>
    </source>
</reference>
<accession>A0ACC0CTQ1</accession>